<dbReference type="AlphaFoldDB" id="A0A0F9RHK5"/>
<organism evidence="1">
    <name type="scientific">marine sediment metagenome</name>
    <dbReference type="NCBI Taxonomy" id="412755"/>
    <lineage>
        <taxon>unclassified sequences</taxon>
        <taxon>metagenomes</taxon>
        <taxon>ecological metagenomes</taxon>
    </lineage>
</organism>
<comment type="caution">
    <text evidence="1">The sequence shown here is derived from an EMBL/GenBank/DDBJ whole genome shotgun (WGS) entry which is preliminary data.</text>
</comment>
<name>A0A0F9RHK5_9ZZZZ</name>
<gene>
    <name evidence="1" type="ORF">LCGC14_0577170</name>
</gene>
<protein>
    <submittedName>
        <fullName evidence="1">Uncharacterized protein</fullName>
    </submittedName>
</protein>
<dbReference type="EMBL" id="LAZR01000864">
    <property type="protein sequence ID" value="KKN55975.1"/>
    <property type="molecule type" value="Genomic_DNA"/>
</dbReference>
<reference evidence="1" key="1">
    <citation type="journal article" date="2015" name="Nature">
        <title>Complex archaea that bridge the gap between prokaryotes and eukaryotes.</title>
        <authorList>
            <person name="Spang A."/>
            <person name="Saw J.H."/>
            <person name="Jorgensen S.L."/>
            <person name="Zaremba-Niedzwiedzka K."/>
            <person name="Martijn J."/>
            <person name="Lind A.E."/>
            <person name="van Eijk R."/>
            <person name="Schleper C."/>
            <person name="Guy L."/>
            <person name="Ettema T.J."/>
        </authorList>
    </citation>
    <scope>NUCLEOTIDE SEQUENCE</scope>
</reference>
<proteinExistence type="predicted"/>
<sequence length="117" mass="13311">MKKKRLSDRGYLTEKGREYYHKIITNKLEKDGYIKNGKMEIRFNSKPQTLKKGDLVITFEIHKVIGKFDGDEKNKFSVVDVLPCCSVLNCIKTGCGHEGIKSTGFGQQGITKILKQK</sequence>
<accession>A0A0F9RHK5</accession>
<evidence type="ECO:0000313" key="1">
    <source>
        <dbReference type="EMBL" id="KKN55975.1"/>
    </source>
</evidence>